<dbReference type="AlphaFoldDB" id="A0A1G6ZGU6"/>
<dbReference type="STRING" id="1271860.SAMN05216174_13110"/>
<sequence>MEFLKVAGKTIQRASIAEEDLVDDSPNFQGEFDYAAARLAQGDQSGVAGEGSLSVVLISDVDLSGSRLGPVELSNVRFDGVNFANATVSAVVARRTEVLRSQAIGLRIDIAKAIDVYAEECRFDYATFRFEQVKGAVVFRGCSFRESVLTGDLSNVVFDNCELTGTEFEATRAAGCDLTESRLTGIRGLLTLRGARINDDQASVLAGQIASEAGLTVIP</sequence>
<proteinExistence type="predicted"/>
<dbReference type="OrthoDB" id="5178273at2"/>
<protein>
    <submittedName>
        <fullName evidence="1">Uncharacterized protein YjbI, contains pentapeptide repeats</fullName>
    </submittedName>
</protein>
<dbReference type="SUPFAM" id="SSF141571">
    <property type="entry name" value="Pentapeptide repeat-like"/>
    <property type="match status" value="1"/>
</dbReference>
<dbReference type="EMBL" id="FMZZ01000031">
    <property type="protein sequence ID" value="SDE01691.1"/>
    <property type="molecule type" value="Genomic_DNA"/>
</dbReference>
<dbReference type="Proteomes" id="UP000199501">
    <property type="component" value="Unassembled WGS sequence"/>
</dbReference>
<organism evidence="1 2">
    <name type="scientific">Actinokineospora iranica</name>
    <dbReference type="NCBI Taxonomy" id="1271860"/>
    <lineage>
        <taxon>Bacteria</taxon>
        <taxon>Bacillati</taxon>
        <taxon>Actinomycetota</taxon>
        <taxon>Actinomycetes</taxon>
        <taxon>Pseudonocardiales</taxon>
        <taxon>Pseudonocardiaceae</taxon>
        <taxon>Actinokineospora</taxon>
    </lineage>
</organism>
<dbReference type="InterPro" id="IPR001646">
    <property type="entry name" value="5peptide_repeat"/>
</dbReference>
<dbReference type="Gene3D" id="2.160.20.80">
    <property type="entry name" value="E3 ubiquitin-protein ligase SopA"/>
    <property type="match status" value="1"/>
</dbReference>
<keyword evidence="2" id="KW-1185">Reference proteome</keyword>
<dbReference type="Pfam" id="PF00805">
    <property type="entry name" value="Pentapeptide"/>
    <property type="match status" value="1"/>
</dbReference>
<accession>A0A1G6ZGU6</accession>
<dbReference type="RefSeq" id="WP_091457978.1">
    <property type="nucleotide sequence ID" value="NZ_FMZZ01000031.1"/>
</dbReference>
<evidence type="ECO:0000313" key="2">
    <source>
        <dbReference type="Proteomes" id="UP000199501"/>
    </source>
</evidence>
<reference evidence="2" key="1">
    <citation type="submission" date="2016-10" db="EMBL/GenBank/DDBJ databases">
        <authorList>
            <person name="Varghese N."/>
            <person name="Submissions S."/>
        </authorList>
    </citation>
    <scope>NUCLEOTIDE SEQUENCE [LARGE SCALE GENOMIC DNA]</scope>
    <source>
        <strain evidence="2">IBRC-M 10403</strain>
    </source>
</reference>
<gene>
    <name evidence="1" type="ORF">SAMN05216174_13110</name>
</gene>
<name>A0A1G6ZGU6_9PSEU</name>
<evidence type="ECO:0000313" key="1">
    <source>
        <dbReference type="EMBL" id="SDE01691.1"/>
    </source>
</evidence>